<evidence type="ECO:0000256" key="2">
    <source>
        <dbReference type="ARBA" id="ARBA00006810"/>
    </source>
</evidence>
<dbReference type="HAMAP" id="MF_01393">
    <property type="entry name" value="ATP_synth_a_bact"/>
    <property type="match status" value="1"/>
</dbReference>
<reference evidence="13" key="1">
    <citation type="journal article" date="2014" name="Int. J. Syst. Evol. Microbiol.">
        <title>Complete genome sequence of Corynebacterium casei LMG S-19264T (=DSM 44701T), isolated from a smear-ripened cheese.</title>
        <authorList>
            <consortium name="US DOE Joint Genome Institute (JGI-PGF)"/>
            <person name="Walter F."/>
            <person name="Albersmeier A."/>
            <person name="Kalinowski J."/>
            <person name="Ruckert C."/>
        </authorList>
    </citation>
    <scope>NUCLEOTIDE SEQUENCE</scope>
    <source>
        <strain evidence="13">JCM 3276</strain>
    </source>
</reference>
<dbReference type="NCBIfam" id="TIGR01131">
    <property type="entry name" value="ATP_synt_6_or_A"/>
    <property type="match status" value="1"/>
</dbReference>
<dbReference type="PRINTS" id="PR00123">
    <property type="entry name" value="ATPASEA"/>
</dbReference>
<keyword evidence="6 11" id="KW-0375">Hydrogen ion transport</keyword>
<dbReference type="Pfam" id="PF00119">
    <property type="entry name" value="ATP-synt_A"/>
    <property type="match status" value="1"/>
</dbReference>
<dbReference type="EMBL" id="BMRB01000006">
    <property type="protein sequence ID" value="GGS53164.1"/>
    <property type="molecule type" value="Genomic_DNA"/>
</dbReference>
<evidence type="ECO:0000313" key="14">
    <source>
        <dbReference type="Proteomes" id="UP000660680"/>
    </source>
</evidence>
<evidence type="ECO:0000256" key="7">
    <source>
        <dbReference type="ARBA" id="ARBA00022989"/>
    </source>
</evidence>
<evidence type="ECO:0000256" key="6">
    <source>
        <dbReference type="ARBA" id="ARBA00022781"/>
    </source>
</evidence>
<organism evidence="13 14">
    <name type="scientific">Actinokineospora fastidiosa</name>
    <dbReference type="NCBI Taxonomy" id="1816"/>
    <lineage>
        <taxon>Bacteria</taxon>
        <taxon>Bacillati</taxon>
        <taxon>Actinomycetota</taxon>
        <taxon>Actinomycetes</taxon>
        <taxon>Pseudonocardiales</taxon>
        <taxon>Pseudonocardiaceae</taxon>
        <taxon>Actinokineospora</taxon>
    </lineage>
</organism>
<reference evidence="13" key="2">
    <citation type="submission" date="2020-09" db="EMBL/GenBank/DDBJ databases">
        <authorList>
            <person name="Sun Q."/>
            <person name="Ohkuma M."/>
        </authorList>
    </citation>
    <scope>NUCLEOTIDE SEQUENCE</scope>
    <source>
        <strain evidence="13">JCM 3276</strain>
    </source>
</reference>
<comment type="caution">
    <text evidence="13">The sequence shown here is derived from an EMBL/GenBank/DDBJ whole genome shotgun (WGS) entry which is preliminary data.</text>
</comment>
<dbReference type="PANTHER" id="PTHR11410">
    <property type="entry name" value="ATP SYNTHASE SUBUNIT A"/>
    <property type="match status" value="1"/>
</dbReference>
<evidence type="ECO:0000256" key="1">
    <source>
        <dbReference type="ARBA" id="ARBA00004141"/>
    </source>
</evidence>
<dbReference type="InterPro" id="IPR000568">
    <property type="entry name" value="ATP_synth_F0_asu"/>
</dbReference>
<dbReference type="RefSeq" id="WP_189213551.1">
    <property type="nucleotide sequence ID" value="NZ_BMRB01000006.1"/>
</dbReference>
<keyword evidence="10 11" id="KW-0066">ATP synthesis</keyword>
<feature type="transmembrane region" description="Helical" evidence="11">
    <location>
        <begin position="120"/>
        <end position="140"/>
    </location>
</feature>
<dbReference type="GO" id="GO:0045259">
    <property type="term" value="C:proton-transporting ATP synthase complex"/>
    <property type="evidence" value="ECO:0007669"/>
    <property type="project" value="UniProtKB-KW"/>
</dbReference>
<keyword evidence="14" id="KW-1185">Reference proteome</keyword>
<dbReference type="GO" id="GO:0046933">
    <property type="term" value="F:proton-transporting ATP synthase activity, rotational mechanism"/>
    <property type="evidence" value="ECO:0007669"/>
    <property type="project" value="UniProtKB-UniRule"/>
</dbReference>
<dbReference type="GO" id="GO:0005886">
    <property type="term" value="C:plasma membrane"/>
    <property type="evidence" value="ECO:0007669"/>
    <property type="project" value="UniProtKB-SubCell"/>
</dbReference>
<evidence type="ECO:0000256" key="5">
    <source>
        <dbReference type="ARBA" id="ARBA00022692"/>
    </source>
</evidence>
<sequence length="260" mass="29067">MGRLVLAQGEEFNPPGVRDFFLPPIFGAVTKPMVLVVLSVIIIAGFFLLATRNMKIVPSKFQFAAESVYDFGRNSIAREQIGSKDFRPFVPLILTLFTFILVNNIFGVIPVIQFPTFSHIAFPLALAVLVVYPVYHFVGFRRHGFKGYLKNQLFPAGAPKAVYLLLTPIEFFQKFFMNPITLAVRVFGAMFAGHLILLVFTLGGEFLLLHADWPLKPVSIISWVFAIAMTFLEAFIQVLQAYIFALLSAVYIGQALASDH</sequence>
<evidence type="ECO:0000256" key="11">
    <source>
        <dbReference type="HAMAP-Rule" id="MF_01393"/>
    </source>
</evidence>
<evidence type="ECO:0000256" key="4">
    <source>
        <dbReference type="ARBA" id="ARBA00022547"/>
    </source>
</evidence>
<evidence type="ECO:0000256" key="12">
    <source>
        <dbReference type="RuleBase" id="RU000483"/>
    </source>
</evidence>
<proteinExistence type="inferred from homology"/>
<protein>
    <recommendedName>
        <fullName evidence="11 12">ATP synthase subunit a</fullName>
    </recommendedName>
    <alternativeName>
        <fullName evidence="11">ATP synthase F0 sector subunit a</fullName>
    </alternativeName>
    <alternativeName>
        <fullName evidence="11">F-ATPase subunit 6</fullName>
    </alternativeName>
</protein>
<comment type="function">
    <text evidence="11 12">Key component of the proton channel; it plays a direct role in the translocation of protons across the membrane.</text>
</comment>
<evidence type="ECO:0000256" key="3">
    <source>
        <dbReference type="ARBA" id="ARBA00022448"/>
    </source>
</evidence>
<dbReference type="CDD" id="cd00310">
    <property type="entry name" value="ATP-synt_Fo_a_6"/>
    <property type="match status" value="1"/>
</dbReference>
<keyword evidence="5 11" id="KW-0812">Transmembrane</keyword>
<comment type="subcellular location">
    <subcellularLocation>
        <location evidence="11 12">Cell membrane</location>
        <topology evidence="11 12">Multi-pass membrane protein</topology>
    </subcellularLocation>
    <subcellularLocation>
        <location evidence="1">Membrane</location>
        <topology evidence="1">Multi-pass membrane protein</topology>
    </subcellularLocation>
</comment>
<dbReference type="InterPro" id="IPR035908">
    <property type="entry name" value="F0_ATP_A_sf"/>
</dbReference>
<dbReference type="AlphaFoldDB" id="A0A918GPX3"/>
<accession>A0A918GPX3</accession>
<evidence type="ECO:0000256" key="8">
    <source>
        <dbReference type="ARBA" id="ARBA00023065"/>
    </source>
</evidence>
<feature type="transmembrane region" description="Helical" evidence="11">
    <location>
        <begin position="182"/>
        <end position="200"/>
    </location>
</feature>
<feature type="transmembrane region" description="Helical" evidence="11">
    <location>
        <begin position="89"/>
        <end position="114"/>
    </location>
</feature>
<dbReference type="Proteomes" id="UP000660680">
    <property type="component" value="Unassembled WGS sequence"/>
</dbReference>
<evidence type="ECO:0000256" key="9">
    <source>
        <dbReference type="ARBA" id="ARBA00023136"/>
    </source>
</evidence>
<evidence type="ECO:0000313" key="13">
    <source>
        <dbReference type="EMBL" id="GGS53164.1"/>
    </source>
</evidence>
<keyword evidence="11" id="KW-1003">Cell membrane</keyword>
<keyword evidence="7 11" id="KW-1133">Transmembrane helix</keyword>
<dbReference type="Gene3D" id="1.20.120.220">
    <property type="entry name" value="ATP synthase, F0 complex, subunit A"/>
    <property type="match status" value="1"/>
</dbReference>
<feature type="transmembrane region" description="Helical" evidence="11">
    <location>
        <begin position="220"/>
        <end position="253"/>
    </location>
</feature>
<comment type="similarity">
    <text evidence="2 11 12">Belongs to the ATPase A chain family.</text>
</comment>
<keyword evidence="3 11" id="KW-0813">Transport</keyword>
<dbReference type="InterPro" id="IPR045083">
    <property type="entry name" value="ATP_synth_F0_asu_bact/mt"/>
</dbReference>
<keyword evidence="4 11" id="KW-0138">CF(0)</keyword>
<name>A0A918GPX3_9PSEU</name>
<keyword evidence="9 11" id="KW-0472">Membrane</keyword>
<dbReference type="SUPFAM" id="SSF81336">
    <property type="entry name" value="F1F0 ATP synthase subunit A"/>
    <property type="match status" value="1"/>
</dbReference>
<evidence type="ECO:0000256" key="10">
    <source>
        <dbReference type="ARBA" id="ARBA00023310"/>
    </source>
</evidence>
<feature type="transmembrane region" description="Helical" evidence="11">
    <location>
        <begin position="20"/>
        <end position="50"/>
    </location>
</feature>
<gene>
    <name evidence="11 13" type="primary">atpB</name>
    <name evidence="13" type="ORF">GCM10010171_55580</name>
</gene>
<dbReference type="PANTHER" id="PTHR11410:SF0">
    <property type="entry name" value="ATP SYNTHASE SUBUNIT A"/>
    <property type="match status" value="1"/>
</dbReference>
<keyword evidence="8 11" id="KW-0406">Ion transport</keyword>